<sequence>MSTKDPLDALRAAISAKYEIVPVNASGSPAGSLRAATHLRLSTATTLPKNAPTRLRKAGSSMTDPSSQPDGFFMLEAVYLAWLLRDTPGGEYMKQAREHGLPAGGFVSLTERKSIVDWLKRAITLLDSIVPLSESTTPPGSPPPSVYRRLPPPSSSTHTQPLPSTSTRSRGDVGTTTSPSKRRYVPDPADMEVVKKIRQGEIELRDHNTVLRGIKNNNFSSVRSAFVAKLKTLKGAGKTGTAVPGAAPLSDPKAQARKQKNMYPIIMISSSPTSLITMYNVRRFFQEWLYRFEPSTEARARAATEGTARAEDLVIIDRERTTIEPGGQARATAQRYYVVDSVEALNKFGADAWDRVVCVLTTGQLWQFRPYKWCEPRILFHHVKGIYVSWANDPPNPKIKDWNVTELKIDPHRRHVDKSSVAYFWKTLDTWTALHKPSLMNT</sequence>
<dbReference type="AlphaFoldDB" id="A0AAD4M089"/>
<dbReference type="GO" id="GO:0000993">
    <property type="term" value="F:RNA polymerase II complex binding"/>
    <property type="evidence" value="ECO:0007669"/>
    <property type="project" value="TreeGrafter"/>
</dbReference>
<dbReference type="Gene3D" id="3.40.50.11990">
    <property type="entry name" value="RNA polymerase II accessory factor, Cdc73 C-terminal domain"/>
    <property type="match status" value="1"/>
</dbReference>
<evidence type="ECO:0000259" key="6">
    <source>
        <dbReference type="Pfam" id="PF05179"/>
    </source>
</evidence>
<dbReference type="InterPro" id="IPR031336">
    <property type="entry name" value="CDC73_C"/>
</dbReference>
<feature type="region of interest" description="Disordered" evidence="5">
    <location>
        <begin position="132"/>
        <end position="189"/>
    </location>
</feature>
<comment type="similarity">
    <text evidence="2">Belongs to the CDC73 family.</text>
</comment>
<dbReference type="GO" id="GO:0006368">
    <property type="term" value="P:transcription elongation by RNA polymerase II"/>
    <property type="evidence" value="ECO:0007669"/>
    <property type="project" value="InterPro"/>
</dbReference>
<feature type="compositionally biased region" description="Pro residues" evidence="5">
    <location>
        <begin position="139"/>
        <end position="154"/>
    </location>
</feature>
<organism evidence="7 8">
    <name type="scientific">Multifurca ochricompacta</name>
    <dbReference type="NCBI Taxonomy" id="376703"/>
    <lineage>
        <taxon>Eukaryota</taxon>
        <taxon>Fungi</taxon>
        <taxon>Dikarya</taxon>
        <taxon>Basidiomycota</taxon>
        <taxon>Agaricomycotina</taxon>
        <taxon>Agaricomycetes</taxon>
        <taxon>Russulales</taxon>
        <taxon>Russulaceae</taxon>
        <taxon>Multifurca</taxon>
    </lineage>
</organism>
<accession>A0AAD4M089</accession>
<dbReference type="InterPro" id="IPR038103">
    <property type="entry name" value="CDC73_C_sf"/>
</dbReference>
<feature type="domain" description="Cell division control protein 73 C-terminal" evidence="6">
    <location>
        <begin position="261"/>
        <end position="431"/>
    </location>
</feature>
<name>A0AAD4M089_9AGAM</name>
<evidence type="ECO:0000256" key="5">
    <source>
        <dbReference type="SAM" id="MobiDB-lite"/>
    </source>
</evidence>
<dbReference type="GO" id="GO:0032968">
    <property type="term" value="P:positive regulation of transcription elongation by RNA polymerase II"/>
    <property type="evidence" value="ECO:0007669"/>
    <property type="project" value="TreeGrafter"/>
</dbReference>
<evidence type="ECO:0000256" key="4">
    <source>
        <dbReference type="ARBA" id="ARBA00023242"/>
    </source>
</evidence>
<comment type="subcellular location">
    <subcellularLocation>
        <location evidence="1">Nucleus</location>
    </subcellularLocation>
</comment>
<dbReference type="PANTHER" id="PTHR12466:SF8">
    <property type="entry name" value="PARAFIBROMIN"/>
    <property type="match status" value="1"/>
</dbReference>
<dbReference type="Pfam" id="PF05179">
    <property type="entry name" value="CDC73_C"/>
    <property type="match status" value="1"/>
</dbReference>
<proteinExistence type="inferred from homology"/>
<evidence type="ECO:0000256" key="1">
    <source>
        <dbReference type="ARBA" id="ARBA00004123"/>
    </source>
</evidence>
<comment type="caution">
    <text evidence="7">The sequence shown here is derived from an EMBL/GenBank/DDBJ whole genome shotgun (WGS) entry which is preliminary data.</text>
</comment>
<dbReference type="FunFam" id="3.40.50.11990:FF:000004">
    <property type="entry name" value="Potential RNA Pol II elongation accessory factor"/>
    <property type="match status" value="1"/>
</dbReference>
<reference evidence="7" key="1">
    <citation type="journal article" date="2022" name="New Phytol.">
        <title>Evolutionary transition to the ectomycorrhizal habit in the genomes of a hyperdiverse lineage of mushroom-forming fungi.</title>
        <authorList>
            <person name="Looney B."/>
            <person name="Miyauchi S."/>
            <person name="Morin E."/>
            <person name="Drula E."/>
            <person name="Courty P.E."/>
            <person name="Kohler A."/>
            <person name="Kuo A."/>
            <person name="LaButti K."/>
            <person name="Pangilinan J."/>
            <person name="Lipzen A."/>
            <person name="Riley R."/>
            <person name="Andreopoulos W."/>
            <person name="He G."/>
            <person name="Johnson J."/>
            <person name="Nolan M."/>
            <person name="Tritt A."/>
            <person name="Barry K.W."/>
            <person name="Grigoriev I.V."/>
            <person name="Nagy L.G."/>
            <person name="Hibbett D."/>
            <person name="Henrissat B."/>
            <person name="Matheny P.B."/>
            <person name="Labbe J."/>
            <person name="Martin F.M."/>
        </authorList>
    </citation>
    <scope>NUCLEOTIDE SEQUENCE</scope>
    <source>
        <strain evidence="7">BPL690</strain>
    </source>
</reference>
<keyword evidence="3" id="KW-0804">Transcription</keyword>
<dbReference type="Proteomes" id="UP001203297">
    <property type="component" value="Unassembled WGS sequence"/>
</dbReference>
<dbReference type="EMBL" id="WTXG01000070">
    <property type="protein sequence ID" value="KAI0294655.1"/>
    <property type="molecule type" value="Genomic_DNA"/>
</dbReference>
<dbReference type="PANTHER" id="PTHR12466">
    <property type="entry name" value="CDC73 DOMAIN PROTEIN"/>
    <property type="match status" value="1"/>
</dbReference>
<evidence type="ECO:0000256" key="2">
    <source>
        <dbReference type="ARBA" id="ARBA00010427"/>
    </source>
</evidence>
<dbReference type="InterPro" id="IPR007852">
    <property type="entry name" value="Cdc73/Parafibromin"/>
</dbReference>
<keyword evidence="8" id="KW-1185">Reference proteome</keyword>
<dbReference type="GO" id="GO:0016593">
    <property type="term" value="C:Cdc73/Paf1 complex"/>
    <property type="evidence" value="ECO:0007669"/>
    <property type="project" value="InterPro"/>
</dbReference>
<evidence type="ECO:0000313" key="8">
    <source>
        <dbReference type="Proteomes" id="UP001203297"/>
    </source>
</evidence>
<protein>
    <submittedName>
        <fullName evidence="7">RNA polymerase II accessory factor</fullName>
    </submittedName>
</protein>
<evidence type="ECO:0000256" key="3">
    <source>
        <dbReference type="ARBA" id="ARBA00023163"/>
    </source>
</evidence>
<evidence type="ECO:0000313" key="7">
    <source>
        <dbReference type="EMBL" id="KAI0294655.1"/>
    </source>
</evidence>
<gene>
    <name evidence="7" type="ORF">B0F90DRAFT_1821045</name>
</gene>
<keyword evidence="4" id="KW-0539">Nucleus</keyword>
<feature type="compositionally biased region" description="Polar residues" evidence="5">
    <location>
        <begin position="157"/>
        <end position="179"/>
    </location>
</feature>